<feature type="compositionally biased region" description="Polar residues" evidence="1">
    <location>
        <begin position="583"/>
        <end position="599"/>
    </location>
</feature>
<protein>
    <submittedName>
        <fullName evidence="2">DNA helicase/primase</fullName>
    </submittedName>
</protein>
<evidence type="ECO:0000256" key="1">
    <source>
        <dbReference type="SAM" id="MobiDB-lite"/>
    </source>
</evidence>
<dbReference type="EMBL" id="MK072503">
    <property type="protein sequence ID" value="AYV86375.1"/>
    <property type="molecule type" value="Genomic_DNA"/>
</dbReference>
<feature type="compositionally biased region" description="Basic and acidic residues" evidence="1">
    <location>
        <begin position="502"/>
        <end position="548"/>
    </location>
</feature>
<dbReference type="GO" id="GO:0004386">
    <property type="term" value="F:helicase activity"/>
    <property type="evidence" value="ECO:0007669"/>
    <property type="project" value="UniProtKB-KW"/>
</dbReference>
<name>A0A3G5AGN5_9VIRU</name>
<proteinExistence type="predicted"/>
<keyword evidence="2" id="KW-0547">Nucleotide-binding</keyword>
<feature type="region of interest" description="Disordered" evidence="1">
    <location>
        <begin position="502"/>
        <end position="549"/>
    </location>
</feature>
<keyword evidence="2" id="KW-0067">ATP-binding</keyword>
<keyword evidence="2" id="KW-0378">Hydrolase</keyword>
<accession>A0A3G5AGN5</accession>
<reference evidence="2" key="1">
    <citation type="submission" date="2018-10" db="EMBL/GenBank/DDBJ databases">
        <title>Hidden diversity of soil giant viruses.</title>
        <authorList>
            <person name="Schulz F."/>
            <person name="Alteio L."/>
            <person name="Goudeau D."/>
            <person name="Ryan E.M."/>
            <person name="Malmstrom R.R."/>
            <person name="Blanchard J."/>
            <person name="Woyke T."/>
        </authorList>
    </citation>
    <scope>NUCLEOTIDE SEQUENCE</scope>
    <source>
        <strain evidence="2">SMV1</strain>
    </source>
</reference>
<feature type="region of interest" description="Disordered" evidence="1">
    <location>
        <begin position="583"/>
        <end position="603"/>
    </location>
</feature>
<keyword evidence="2" id="KW-0347">Helicase</keyword>
<gene>
    <name evidence="2" type="ORF">Solumvirus6_10</name>
</gene>
<sequence length="635" mass="72590">MVTVVGDRQWFYTTKPKSNYKSNTNSTAFSGDKKCLFGFHGRDQCILGFVVCNNIVNGDKGNRLFSLFKDSTEYFSYQNRVTPNIYQRTCLEVIFGEKPQKQHFDMDITAEKMGVFGLSSQHIECLKAFDALDKKLRSSTTEGDTHPITLMIPIYNLLSSIFDDKFILSASSLKFPISIILNYLVNASSEDKVRPQNFFYDDLLAATREYDMLTNNILEIVVSNITEYYNHLGVKLTLQDNFCIYTSHNWYKRSYHIIIDGYYHQDHKACKRAYQAISYKLKMIDRYNNRENCGIDKLLDGMVYSTFQQFRLLGNQKPGSNRFKVPLIMINMGGVLMTLRSNSFDFGGLEEFQRSLITHIDGCVLVNVPEIEKSNVERLDFDLNDNQIKHIMDMATSIGVTEEFFKIDKVQSSMIILKRLAPSLCQSCHRYHQAENSFIVVIGNNVLYSCRRSEKLTIIGNIDNMGVSDVDPTSIDVEDLPFLTMGDSKIVFGDTLGASSRAKKDDKIDTKDKDIKKGDDKKGDDTLEVSSRAKKENIELKSNNESDMKSSFQDHINKVIDQIKIELKPISRLSKKMTYGDNYTPTSQSSIPNNITSGDKYQDQYRPKSKIKGYLNDISIKYEPVKILNALDGWL</sequence>
<evidence type="ECO:0000313" key="2">
    <source>
        <dbReference type="EMBL" id="AYV86375.1"/>
    </source>
</evidence>
<organism evidence="2">
    <name type="scientific">Solumvirus sp</name>
    <dbReference type="NCBI Taxonomy" id="2487773"/>
    <lineage>
        <taxon>Viruses</taxon>
        <taxon>Pithoviruses</taxon>
    </lineage>
</organism>